<evidence type="ECO:0000256" key="2">
    <source>
        <dbReference type="ARBA" id="ARBA00023002"/>
    </source>
</evidence>
<dbReference type="SUPFAM" id="SSF51735">
    <property type="entry name" value="NAD(P)-binding Rossmann-fold domains"/>
    <property type="match status" value="1"/>
</dbReference>
<reference evidence="5 6" key="1">
    <citation type="journal article" date="2018" name="Sci. Rep.">
        <title>Genome sequence of the cauliflower mushroom Sparassis crispa (Hanabiratake) and its association with beneficial usage.</title>
        <authorList>
            <person name="Kiyama R."/>
            <person name="Furutani Y."/>
            <person name="Kawaguchi K."/>
            <person name="Nakanishi T."/>
        </authorList>
    </citation>
    <scope>NUCLEOTIDE SEQUENCE [LARGE SCALE GENOMIC DNA]</scope>
</reference>
<name>A0A401GRX9_9APHY</name>
<feature type="transmembrane region" description="Helical" evidence="4">
    <location>
        <begin position="48"/>
        <end position="70"/>
    </location>
</feature>
<dbReference type="InParanoid" id="A0A401GRX9"/>
<dbReference type="InterPro" id="IPR036291">
    <property type="entry name" value="NAD(P)-bd_dom_sf"/>
</dbReference>
<evidence type="ECO:0000256" key="4">
    <source>
        <dbReference type="SAM" id="Phobius"/>
    </source>
</evidence>
<gene>
    <name evidence="5" type="ORF">SCP_0701860</name>
</gene>
<keyword evidence="2" id="KW-0560">Oxidoreductase</keyword>
<feature type="compositionally biased region" description="Basic and acidic residues" evidence="3">
    <location>
        <begin position="375"/>
        <end position="390"/>
    </location>
</feature>
<dbReference type="Gene3D" id="3.40.50.720">
    <property type="entry name" value="NAD(P)-binding Rossmann-like Domain"/>
    <property type="match status" value="1"/>
</dbReference>
<evidence type="ECO:0000256" key="1">
    <source>
        <dbReference type="ARBA" id="ARBA00006484"/>
    </source>
</evidence>
<feature type="transmembrane region" description="Helical" evidence="4">
    <location>
        <begin position="18"/>
        <end position="36"/>
    </location>
</feature>
<dbReference type="FunCoup" id="A0A401GRX9">
    <property type="interactions" value="7"/>
</dbReference>
<feature type="compositionally biased region" description="Polar residues" evidence="3">
    <location>
        <begin position="255"/>
        <end position="266"/>
    </location>
</feature>
<evidence type="ECO:0000313" key="5">
    <source>
        <dbReference type="EMBL" id="GBE85001.1"/>
    </source>
</evidence>
<evidence type="ECO:0000256" key="3">
    <source>
        <dbReference type="SAM" id="MobiDB-lite"/>
    </source>
</evidence>
<accession>A0A401GRX9</accession>
<dbReference type="PANTHER" id="PTHR24320">
    <property type="entry name" value="RETINOL DEHYDROGENASE"/>
    <property type="match status" value="1"/>
</dbReference>
<dbReference type="AlphaFoldDB" id="A0A401GRX9"/>
<dbReference type="GO" id="GO:0016491">
    <property type="term" value="F:oxidoreductase activity"/>
    <property type="evidence" value="ECO:0007669"/>
    <property type="project" value="UniProtKB-KW"/>
</dbReference>
<dbReference type="EMBL" id="BFAD01000007">
    <property type="protein sequence ID" value="GBE85001.1"/>
    <property type="molecule type" value="Genomic_DNA"/>
</dbReference>
<comment type="similarity">
    <text evidence="1">Belongs to the short-chain dehydrogenases/reductases (SDR) family.</text>
</comment>
<protein>
    <recommendedName>
        <fullName evidence="7">Ketoreductase (KR) domain-containing protein</fullName>
    </recommendedName>
</protein>
<dbReference type="Proteomes" id="UP000287166">
    <property type="component" value="Unassembled WGS sequence"/>
</dbReference>
<proteinExistence type="inferred from homology"/>
<dbReference type="STRING" id="139825.A0A401GRX9"/>
<sequence length="488" mass="52102">MVLQIAYAALSSVLPPKYYPHAVVALVVLLVVHAFARGRTTNRDRDLHARVILVTGAFNPLGLALVTALATRGAHIIALSPHALSHPAPAVLVPLLRVSTRNEHIYAEHADLADPVSVRAFCTRFLTTPGADTRIDALVLAHEYTSLGTLLRSRNPAQREKEREAASLATFLLITLLLPALLVAPPDRDIRIVSVVNPFYAAAGPSFATSLADSSTSAPPLFLAEGRRALRTVVLTRHLQRILDSLPNRAHAASDATSPSGSNEASASGPDSARRLSQHPSNIVAVSACPGLSRKDTVEPLLGASRGVPDSSPLGAVLYALLFPLLYLLAKPPGAALQSVLHVLFLPTPFKRAQAHLAASLGADAAAAPTPSSDKSPREEKEREAPEEVLKPGALYRECAVVRLEPPVPPKEQEGEDEGKGGLPDDGELGGEALGRAVWEWYEARLKVWEKGAKTQGEAEKGREREADQQKERGEGEKQTEDKQDGGS</sequence>
<dbReference type="GeneID" id="38781918"/>
<feature type="region of interest" description="Disordered" evidence="3">
    <location>
        <begin position="362"/>
        <end position="390"/>
    </location>
</feature>
<keyword evidence="6" id="KW-1185">Reference proteome</keyword>
<evidence type="ECO:0000313" key="6">
    <source>
        <dbReference type="Proteomes" id="UP000287166"/>
    </source>
</evidence>
<keyword evidence="4" id="KW-1133">Transmembrane helix</keyword>
<keyword evidence="4" id="KW-0812">Transmembrane</keyword>
<feature type="region of interest" description="Disordered" evidence="3">
    <location>
        <begin position="250"/>
        <end position="277"/>
    </location>
</feature>
<dbReference type="OrthoDB" id="191979at2759"/>
<organism evidence="5 6">
    <name type="scientific">Sparassis crispa</name>
    <dbReference type="NCBI Taxonomy" id="139825"/>
    <lineage>
        <taxon>Eukaryota</taxon>
        <taxon>Fungi</taxon>
        <taxon>Dikarya</taxon>
        <taxon>Basidiomycota</taxon>
        <taxon>Agaricomycotina</taxon>
        <taxon>Agaricomycetes</taxon>
        <taxon>Polyporales</taxon>
        <taxon>Sparassidaceae</taxon>
        <taxon>Sparassis</taxon>
    </lineage>
</organism>
<evidence type="ECO:0008006" key="7">
    <source>
        <dbReference type="Google" id="ProtNLM"/>
    </source>
</evidence>
<dbReference type="RefSeq" id="XP_027615914.1">
    <property type="nucleotide sequence ID" value="XM_027760113.1"/>
</dbReference>
<keyword evidence="4" id="KW-0472">Membrane</keyword>
<dbReference type="PANTHER" id="PTHR24320:SF152">
    <property type="entry name" value="SHORT-CHAIN DEHYDROGENASE_REDUCTASE FAMILY PROTEIN"/>
    <property type="match status" value="1"/>
</dbReference>
<feature type="region of interest" description="Disordered" evidence="3">
    <location>
        <begin position="452"/>
        <end position="488"/>
    </location>
</feature>
<comment type="caution">
    <text evidence="5">The sequence shown here is derived from an EMBL/GenBank/DDBJ whole genome shotgun (WGS) entry which is preliminary data.</text>
</comment>
<feature type="region of interest" description="Disordered" evidence="3">
    <location>
        <begin position="406"/>
        <end position="432"/>
    </location>
</feature>